<feature type="region of interest" description="Disordered" evidence="10">
    <location>
        <begin position="137"/>
        <end position="178"/>
    </location>
</feature>
<keyword evidence="6" id="KW-0325">Glycoprotein</keyword>
<feature type="transmembrane region" description="Helical" evidence="11">
    <location>
        <begin position="591"/>
        <end position="615"/>
    </location>
</feature>
<keyword evidence="4 11" id="KW-1133">Transmembrane helix</keyword>
<dbReference type="Proteomes" id="UP000053259">
    <property type="component" value="Unassembled WGS sequence"/>
</dbReference>
<dbReference type="InterPro" id="IPR016187">
    <property type="entry name" value="CTDL_fold"/>
</dbReference>
<evidence type="ECO:0000259" key="12">
    <source>
        <dbReference type="Pfam" id="PF25506"/>
    </source>
</evidence>
<evidence type="ECO:0000256" key="8">
    <source>
        <dbReference type="ARBA" id="ARBA00038159"/>
    </source>
</evidence>
<dbReference type="SUPFAM" id="SSF56436">
    <property type="entry name" value="C-type lectin-like"/>
    <property type="match status" value="1"/>
</dbReference>
<protein>
    <recommendedName>
        <fullName evidence="9">Maintenance of telomere capping protein 6</fullName>
    </recommendedName>
</protein>
<evidence type="ECO:0000256" key="1">
    <source>
        <dbReference type="ARBA" id="ARBA00004479"/>
    </source>
</evidence>
<evidence type="ECO:0000256" key="2">
    <source>
        <dbReference type="ARBA" id="ARBA00022692"/>
    </source>
</evidence>
<dbReference type="PANTHER" id="PTHR35518:SF2">
    <property type="entry name" value="MAINTENANCE OF TELOMERE CAPPING PROTEIN 6"/>
    <property type="match status" value="1"/>
</dbReference>
<evidence type="ECO:0000256" key="9">
    <source>
        <dbReference type="ARBA" id="ARBA00039865"/>
    </source>
</evidence>
<evidence type="ECO:0000256" key="3">
    <source>
        <dbReference type="ARBA" id="ARBA00022729"/>
    </source>
</evidence>
<comment type="similarity">
    <text evidence="8">Belongs to the MTC6 family.</text>
</comment>
<feature type="compositionally biased region" description="Low complexity" evidence="10">
    <location>
        <begin position="157"/>
        <end position="178"/>
    </location>
</feature>
<dbReference type="STRING" id="253628.A0A0D2AT32"/>
<accession>A0A0D2AT32</accession>
<evidence type="ECO:0000256" key="5">
    <source>
        <dbReference type="ARBA" id="ARBA00023136"/>
    </source>
</evidence>
<dbReference type="HOGENOM" id="CLU_033723_0_0_1"/>
<dbReference type="Pfam" id="PF25506">
    <property type="entry name" value="TIM-barrel_MTC6"/>
    <property type="match status" value="1"/>
</dbReference>
<dbReference type="RefSeq" id="XP_016212178.1">
    <property type="nucleotide sequence ID" value="XM_016360096.1"/>
</dbReference>
<comment type="function">
    <text evidence="7">May be involved in telomere capping.</text>
</comment>
<name>A0A0D2AT32_9PEZI</name>
<evidence type="ECO:0000256" key="6">
    <source>
        <dbReference type="ARBA" id="ARBA00023180"/>
    </source>
</evidence>
<proteinExistence type="inferred from homology"/>
<evidence type="ECO:0000256" key="10">
    <source>
        <dbReference type="SAM" id="MobiDB-lite"/>
    </source>
</evidence>
<keyword evidence="3" id="KW-0732">Signal</keyword>
<organism evidence="13 14">
    <name type="scientific">Verruconis gallopava</name>
    <dbReference type="NCBI Taxonomy" id="253628"/>
    <lineage>
        <taxon>Eukaryota</taxon>
        <taxon>Fungi</taxon>
        <taxon>Dikarya</taxon>
        <taxon>Ascomycota</taxon>
        <taxon>Pezizomycotina</taxon>
        <taxon>Dothideomycetes</taxon>
        <taxon>Pleosporomycetidae</taxon>
        <taxon>Venturiales</taxon>
        <taxon>Sympoventuriaceae</taxon>
        <taxon>Verruconis</taxon>
    </lineage>
</organism>
<evidence type="ECO:0000256" key="11">
    <source>
        <dbReference type="SAM" id="Phobius"/>
    </source>
</evidence>
<evidence type="ECO:0000313" key="14">
    <source>
        <dbReference type="Proteomes" id="UP000053259"/>
    </source>
</evidence>
<dbReference type="InterPro" id="IPR051008">
    <property type="entry name" value="Telomere_Capping_Maintenance"/>
</dbReference>
<dbReference type="FunCoup" id="A0A0D2AT32">
    <property type="interactions" value="6"/>
</dbReference>
<feature type="domain" description="MTC6 partial TIM-barrel" evidence="12">
    <location>
        <begin position="19"/>
        <end position="433"/>
    </location>
</feature>
<comment type="subcellular location">
    <subcellularLocation>
        <location evidence="1">Membrane</location>
        <topology evidence="1">Single-pass type I membrane protein</topology>
    </subcellularLocation>
</comment>
<feature type="compositionally biased region" description="Polar residues" evidence="10">
    <location>
        <begin position="138"/>
        <end position="156"/>
    </location>
</feature>
<dbReference type="InParanoid" id="A0A0D2AT32"/>
<keyword evidence="14" id="KW-1185">Reference proteome</keyword>
<dbReference type="GO" id="GO:0016020">
    <property type="term" value="C:membrane"/>
    <property type="evidence" value="ECO:0007669"/>
    <property type="project" value="UniProtKB-SubCell"/>
</dbReference>
<reference evidence="13 14" key="1">
    <citation type="submission" date="2015-01" db="EMBL/GenBank/DDBJ databases">
        <title>The Genome Sequence of Ochroconis gallopava CBS43764.</title>
        <authorList>
            <consortium name="The Broad Institute Genomics Platform"/>
            <person name="Cuomo C."/>
            <person name="de Hoog S."/>
            <person name="Gorbushina A."/>
            <person name="Stielow B."/>
            <person name="Teixiera M."/>
            <person name="Abouelleil A."/>
            <person name="Chapman S.B."/>
            <person name="Priest M."/>
            <person name="Young S.K."/>
            <person name="Wortman J."/>
            <person name="Nusbaum C."/>
            <person name="Birren B."/>
        </authorList>
    </citation>
    <scope>NUCLEOTIDE SEQUENCE [LARGE SCALE GENOMIC DNA]</scope>
    <source>
        <strain evidence="13 14">CBS 43764</strain>
    </source>
</reference>
<gene>
    <name evidence="13" type="ORF">PV09_06456</name>
</gene>
<dbReference type="InterPro" id="IPR057530">
    <property type="entry name" value="TIM-barrel_MTC6"/>
</dbReference>
<evidence type="ECO:0000256" key="7">
    <source>
        <dbReference type="ARBA" id="ARBA00037703"/>
    </source>
</evidence>
<dbReference type="PANTHER" id="PTHR35518">
    <property type="entry name" value="MAINTENANCE OF TELOMOERE CAPPING"/>
    <property type="match status" value="1"/>
</dbReference>
<evidence type="ECO:0000313" key="13">
    <source>
        <dbReference type="EMBL" id="KIW02309.1"/>
    </source>
</evidence>
<keyword evidence="5 11" id="KW-0472">Membrane</keyword>
<dbReference type="AlphaFoldDB" id="A0A0D2AT32"/>
<evidence type="ECO:0000256" key="4">
    <source>
        <dbReference type="ARBA" id="ARBA00022989"/>
    </source>
</evidence>
<dbReference type="OrthoDB" id="5573651at2759"/>
<dbReference type="EMBL" id="KN847550">
    <property type="protein sequence ID" value="KIW02309.1"/>
    <property type="molecule type" value="Genomic_DNA"/>
</dbReference>
<keyword evidence="2 11" id="KW-0812">Transmembrane</keyword>
<sequence>MPATYEPAEDASPVPPWSIAILSERDLSLRVPINFVTRPGVSLQQACFGHRVFESDAAITCFSNLLAAGFRRFEWDLYWDSDRRVWSFCPIQIPLSYSSGTTSSTQLSFNASTVSVSDAVISPRAFTQSVSGRFDAETSATQNSKRQASSTKLNTDGSTVGPTLGGSTTTLSSTSTAPNPAATAGDLIPLGTYSCSPSIDLPILEAVLGQFFESTSNTLDAYIIYLTLNLHVAAPSDSTVPGTPNSTSLPGPQEYISTLLRVNLTSYLYTPDALARERSDVNSSWFKAAPDAQPLEGYFNITHQGSDYISDNGWPNGIGLAFDEQRRLLAEYGQIVPQLALYNRTVDEETIFPSGYLRSEQTSVQISSSGEVDSGCLYNANDLTVAGNNNSWASFSLTQFPATEQQNFTSLPIEEVMNLTSCGIAPFLNATIFNKTADQEPTIYGDFVRSTTWSWAYGEPRNVSSSEENASKVRCAAMDMALNGRWRVVDCTERHYAACRVSGEPYVWRMSFSKTTYSLSDDNCDEGQSFSVPRTQLENGHLLRQMQKELSDDHLLWLNFNSLDVENCWVTGVNTTCPYRDRSQDDKGRTIIVPTVAAIIVLIVTALTLLVKCAANRQTNKRRRRRGLSYDFPYEGIPQ</sequence>
<dbReference type="GeneID" id="27314429"/>
<dbReference type="VEuPathDB" id="FungiDB:PV09_06456"/>